<feature type="region of interest" description="Disordered" evidence="5">
    <location>
        <begin position="1"/>
        <end position="127"/>
    </location>
</feature>
<keyword evidence="2 4" id="KW-0694">RNA-binding</keyword>
<dbReference type="STRING" id="1684307.A0A316U599"/>
<protein>
    <recommendedName>
        <fullName evidence="6">HTH La-type RNA-binding domain-containing protein</fullName>
    </recommendedName>
</protein>
<dbReference type="PANTHER" id="PTHR22792">
    <property type="entry name" value="LUPUS LA PROTEIN-RELATED"/>
    <property type="match status" value="1"/>
</dbReference>
<dbReference type="GO" id="GO:0006396">
    <property type="term" value="P:RNA processing"/>
    <property type="evidence" value="ECO:0007669"/>
    <property type="project" value="InterPro"/>
</dbReference>
<feature type="domain" description="HTH La-type RNA-binding" evidence="6">
    <location>
        <begin position="590"/>
        <end position="688"/>
    </location>
</feature>
<feature type="compositionally biased region" description="Polar residues" evidence="5">
    <location>
        <begin position="267"/>
        <end position="278"/>
    </location>
</feature>
<dbReference type="SMART" id="SM00715">
    <property type="entry name" value="LA"/>
    <property type="match status" value="1"/>
</dbReference>
<dbReference type="Gene3D" id="1.10.10.10">
    <property type="entry name" value="Winged helix-like DNA-binding domain superfamily/Winged helix DNA-binding domain"/>
    <property type="match status" value="1"/>
</dbReference>
<sequence length="1163" mass="123488">MSTSAWSNATGKMKPSYAELLRRAKEEKSADGNGRSGSIDPGNSSTKLAPTTNRQLAEARQIGASEASKATTEPPYVQTARSAASQATDRVGSGSSTAITSSDRNGQNRSSASSSSPHAPVTGVKPAPANVWELRKLQKAEAAAALTAPRPASANAALGIQSKRASTQEETAAGGQGNLDKLPIATSPPVRAEGTTATHNAALKGDIDNAQPHTNTPSRSGRGRVECEEPRGATSIAYVAPQSTKDASVQTKSTAISLSAAERKSNQEGNVSGAGTTDNAWLDKISMLNGAQELPSAEGRTTAVSGLPASVTALDSSTLTRRLPQTGERLPQSVASSAGGDVNDRQGLDRDKSRRAIESPERNQIASERECRDSDRVLRAQKKDGRVGVGENRMSLHGMSEGADRMPSSTSAFKTLQRGTSTEPAGGSGSTGEADPVRDARMAVEVEEVEDEAAVEVVSQVAKIGQGSIQHQYQWAMMATGTLKSAVTALEAPNLCITLIKPRLPAKKTGLVLTRQAEPTMLPRLPTWQQPGPYFHDAHPGQTGFGSTASTYFPMSMRDDPPNGAQATVWTSPRPEPGALHGRPFPDYRIVPPESPVSRLVHQVEFYFSPQNLYKDSFLRQQMDPASGWVPLALIQSFKRVRMLSQDVDLLLSSDPVLERLRHNPHVEMDEEGRRLRKRYGWQEWVVQPDGLMLAAPVMSAPVGPGVLGGFPPHEFGHLPPMRLDSEGGPEQQALYVQPQQGYWLPHNAQLHSGYYVLPASGQPMSGYAPPHIQHWQPAMGGMPAFPPPVPPTHFTTFDSRAPAYQNTSSPVSEFGAPSNQASVSSVQPSPARRGSALAPSPDRNLSQATSPSIAEQHSMHFQSTQQQHLQPEQSQISSRQSDQVRPVLSQHHDNLHSFVHPAQDMYHAHPFATEGALSPSADTLPDNRVQGPNYRGAPRGPDDQAASAAHTPYGLDGQPDHLMSYQGADGQHASYAESPAQGRIYPSSSVSYPAARSSVDASSSAFGTPPLDSSMVSASSATSTSASQRRRVPSSESPAHTGKDGSDRVDHYGDNNRKGSQQEAPPFTDTAKSLENHSNGGCATYFSQTQAPATLTKDIKHLNIGGNSGSDLSAPQAHSAPDAKTSAGGRHQRADEEDDDDEDVGLGVIAAEGLGGLVGRGA</sequence>
<gene>
    <name evidence="7" type="ORF">BCV69DRAFT_277645</name>
</gene>
<dbReference type="GO" id="GO:0003723">
    <property type="term" value="F:RNA binding"/>
    <property type="evidence" value="ECO:0007669"/>
    <property type="project" value="UniProtKB-UniRule"/>
</dbReference>
<evidence type="ECO:0000313" key="8">
    <source>
        <dbReference type="Proteomes" id="UP000245942"/>
    </source>
</evidence>
<dbReference type="GO" id="GO:0005737">
    <property type="term" value="C:cytoplasm"/>
    <property type="evidence" value="ECO:0007669"/>
    <property type="project" value="UniProtKB-ARBA"/>
</dbReference>
<dbReference type="SUPFAM" id="SSF46785">
    <property type="entry name" value="Winged helix' DNA-binding domain"/>
    <property type="match status" value="1"/>
</dbReference>
<feature type="compositionally biased region" description="Basic and acidic residues" evidence="5">
    <location>
        <begin position="342"/>
        <end position="386"/>
    </location>
</feature>
<feature type="compositionally biased region" description="Basic and acidic residues" evidence="5">
    <location>
        <begin position="1042"/>
        <end position="1058"/>
    </location>
</feature>
<name>A0A316U599_9BASI</name>
<dbReference type="InterPro" id="IPR002344">
    <property type="entry name" value="Lupus_La"/>
</dbReference>
<reference evidence="7 8" key="1">
    <citation type="journal article" date="2018" name="Mol. Biol. Evol.">
        <title>Broad Genomic Sampling Reveals a Smut Pathogenic Ancestry of the Fungal Clade Ustilaginomycotina.</title>
        <authorList>
            <person name="Kijpornyongpan T."/>
            <person name="Mondo S.J."/>
            <person name="Barry K."/>
            <person name="Sandor L."/>
            <person name="Lee J."/>
            <person name="Lipzen A."/>
            <person name="Pangilinan J."/>
            <person name="LaButti K."/>
            <person name="Hainaut M."/>
            <person name="Henrissat B."/>
            <person name="Grigoriev I.V."/>
            <person name="Spatafora J.W."/>
            <person name="Aime M.C."/>
        </authorList>
    </citation>
    <scope>NUCLEOTIDE SEQUENCE [LARGE SCALE GENOMIC DNA]</scope>
    <source>
        <strain evidence="7 8">MCA 4718</strain>
    </source>
</reference>
<dbReference type="GO" id="GO:0005634">
    <property type="term" value="C:nucleus"/>
    <property type="evidence" value="ECO:0007669"/>
    <property type="project" value="UniProtKB-SubCell"/>
</dbReference>
<dbReference type="Proteomes" id="UP000245942">
    <property type="component" value="Unassembled WGS sequence"/>
</dbReference>
<evidence type="ECO:0000256" key="5">
    <source>
        <dbReference type="SAM" id="MobiDB-lite"/>
    </source>
</evidence>
<comment type="subcellular location">
    <subcellularLocation>
        <location evidence="1">Nucleus</location>
    </subcellularLocation>
</comment>
<dbReference type="InterPro" id="IPR036388">
    <property type="entry name" value="WH-like_DNA-bd_sf"/>
</dbReference>
<organism evidence="7 8">
    <name type="scientific">Pseudomicrostroma glucosiphilum</name>
    <dbReference type="NCBI Taxonomy" id="1684307"/>
    <lineage>
        <taxon>Eukaryota</taxon>
        <taxon>Fungi</taxon>
        <taxon>Dikarya</taxon>
        <taxon>Basidiomycota</taxon>
        <taxon>Ustilaginomycotina</taxon>
        <taxon>Exobasidiomycetes</taxon>
        <taxon>Microstromatales</taxon>
        <taxon>Microstromatales incertae sedis</taxon>
        <taxon>Pseudomicrostroma</taxon>
    </lineage>
</organism>
<dbReference type="EMBL" id="KZ819328">
    <property type="protein sequence ID" value="PWN20406.1"/>
    <property type="molecule type" value="Genomic_DNA"/>
</dbReference>
<evidence type="ECO:0000259" key="6">
    <source>
        <dbReference type="PROSITE" id="PS50961"/>
    </source>
</evidence>
<dbReference type="InterPro" id="IPR045180">
    <property type="entry name" value="La_dom_prot"/>
</dbReference>
<proteinExistence type="predicted"/>
<feature type="compositionally biased region" description="Acidic residues" evidence="5">
    <location>
        <begin position="1136"/>
        <end position="1145"/>
    </location>
</feature>
<dbReference type="PROSITE" id="PS50961">
    <property type="entry name" value="HTH_LA"/>
    <property type="match status" value="1"/>
</dbReference>
<dbReference type="GO" id="GO:1990904">
    <property type="term" value="C:ribonucleoprotein complex"/>
    <property type="evidence" value="ECO:0007669"/>
    <property type="project" value="InterPro"/>
</dbReference>
<accession>A0A316U599</accession>
<feature type="region of interest" description="Disordered" evidence="5">
    <location>
        <begin position="917"/>
        <end position="967"/>
    </location>
</feature>
<feature type="region of interest" description="Disordered" evidence="5">
    <location>
        <begin position="784"/>
        <end position="888"/>
    </location>
</feature>
<feature type="region of interest" description="Disordered" evidence="5">
    <location>
        <begin position="1107"/>
        <end position="1147"/>
    </location>
</feature>
<feature type="compositionally biased region" description="Polar residues" evidence="5">
    <location>
        <begin position="844"/>
        <end position="884"/>
    </location>
</feature>
<dbReference type="InterPro" id="IPR036390">
    <property type="entry name" value="WH_DNA-bd_sf"/>
</dbReference>
<feature type="compositionally biased region" description="Polar residues" evidence="5">
    <location>
        <begin position="241"/>
        <end position="257"/>
    </location>
</feature>
<feature type="compositionally biased region" description="Low complexity" evidence="5">
    <location>
        <begin position="140"/>
        <end position="157"/>
    </location>
</feature>
<dbReference type="GeneID" id="37012897"/>
<evidence type="ECO:0000313" key="7">
    <source>
        <dbReference type="EMBL" id="PWN20406.1"/>
    </source>
</evidence>
<feature type="region of interest" description="Disordered" evidence="5">
    <location>
        <begin position="140"/>
        <end position="278"/>
    </location>
</feature>
<dbReference type="InterPro" id="IPR006630">
    <property type="entry name" value="La_HTH"/>
</dbReference>
<dbReference type="Pfam" id="PF05383">
    <property type="entry name" value="La"/>
    <property type="match status" value="1"/>
</dbReference>
<feature type="compositionally biased region" description="Polar residues" evidence="5">
    <location>
        <begin position="41"/>
        <end position="55"/>
    </location>
</feature>
<dbReference type="PANTHER" id="PTHR22792:SF132">
    <property type="entry name" value="LA-RELATED PROTEIN 1"/>
    <property type="match status" value="1"/>
</dbReference>
<keyword evidence="8" id="KW-1185">Reference proteome</keyword>
<feature type="region of interest" description="Disordered" evidence="5">
    <location>
        <begin position="292"/>
        <end position="436"/>
    </location>
</feature>
<evidence type="ECO:0000256" key="1">
    <source>
        <dbReference type="ARBA" id="ARBA00004123"/>
    </source>
</evidence>
<feature type="compositionally biased region" description="Polar residues" evidence="5">
    <location>
        <begin position="1"/>
        <end position="10"/>
    </location>
</feature>
<feature type="compositionally biased region" description="Polar residues" evidence="5">
    <location>
        <begin position="794"/>
        <end position="829"/>
    </location>
</feature>
<dbReference type="CDD" id="cd07323">
    <property type="entry name" value="LAM"/>
    <property type="match status" value="1"/>
</dbReference>
<dbReference type="AlphaFoldDB" id="A0A316U599"/>
<dbReference type="OrthoDB" id="340227at2759"/>
<feature type="compositionally biased region" description="Polar residues" evidence="5">
    <location>
        <begin position="79"/>
        <end position="109"/>
    </location>
</feature>
<feature type="compositionally biased region" description="Polar residues" evidence="5">
    <location>
        <begin position="407"/>
        <end position="423"/>
    </location>
</feature>
<evidence type="ECO:0000256" key="4">
    <source>
        <dbReference type="PROSITE-ProRule" id="PRU00332"/>
    </source>
</evidence>
<evidence type="ECO:0000256" key="2">
    <source>
        <dbReference type="ARBA" id="ARBA00022884"/>
    </source>
</evidence>
<keyword evidence="3" id="KW-0539">Nucleus</keyword>
<dbReference type="RefSeq" id="XP_025347566.1">
    <property type="nucleotide sequence ID" value="XM_025491163.1"/>
</dbReference>
<feature type="compositionally biased region" description="Basic and acidic residues" evidence="5">
    <location>
        <begin position="20"/>
        <end position="30"/>
    </location>
</feature>
<dbReference type="PRINTS" id="PR00302">
    <property type="entry name" value="LUPUSLA"/>
</dbReference>
<evidence type="ECO:0000256" key="3">
    <source>
        <dbReference type="ARBA" id="ARBA00023242"/>
    </source>
</evidence>
<feature type="compositionally biased region" description="Low complexity" evidence="5">
    <location>
        <begin position="1014"/>
        <end position="1028"/>
    </location>
</feature>
<feature type="region of interest" description="Disordered" evidence="5">
    <location>
        <begin position="1001"/>
        <end position="1077"/>
    </location>
</feature>